<gene>
    <name evidence="2" type="ORF">CERSUDRAFT_101040</name>
</gene>
<proteinExistence type="predicted"/>
<accession>M2QFD6</accession>
<sequence length="166" mass="18151">MPTFRKNAVILFSAFSTSTAVILLGPSQHAGASMLYINWWPRLRRRQQSIHSLGGLASSLRHQRVPQGRHHIHIPHDSCTAPRVQRGQTDKDRRADMLLCRRFLLWERGAVPSGTVATAPSTNGGGKRSRTGTRAAPSSQPIVPFPAQTGLHGRDGGRTHAPGLLM</sequence>
<protein>
    <submittedName>
        <fullName evidence="2">Uncharacterized protein</fullName>
    </submittedName>
</protein>
<dbReference type="HOGENOM" id="CLU_1602490_0_0_1"/>
<dbReference type="AlphaFoldDB" id="M2QFD6"/>
<dbReference type="EMBL" id="KB445863">
    <property type="protein sequence ID" value="EMD30735.1"/>
    <property type="molecule type" value="Genomic_DNA"/>
</dbReference>
<evidence type="ECO:0000313" key="3">
    <source>
        <dbReference type="Proteomes" id="UP000016930"/>
    </source>
</evidence>
<name>M2QFD6_CERS8</name>
<organism evidence="2 3">
    <name type="scientific">Ceriporiopsis subvermispora (strain B)</name>
    <name type="common">White-rot fungus</name>
    <name type="synonym">Gelatoporia subvermispora</name>
    <dbReference type="NCBI Taxonomy" id="914234"/>
    <lineage>
        <taxon>Eukaryota</taxon>
        <taxon>Fungi</taxon>
        <taxon>Dikarya</taxon>
        <taxon>Basidiomycota</taxon>
        <taxon>Agaricomycotina</taxon>
        <taxon>Agaricomycetes</taxon>
        <taxon>Polyporales</taxon>
        <taxon>Gelatoporiaceae</taxon>
        <taxon>Gelatoporia</taxon>
    </lineage>
</organism>
<reference evidence="2 3" key="1">
    <citation type="journal article" date="2012" name="Proc. Natl. Acad. Sci. U.S.A.">
        <title>Comparative genomics of Ceriporiopsis subvermispora and Phanerochaete chrysosporium provide insight into selective ligninolysis.</title>
        <authorList>
            <person name="Fernandez-Fueyo E."/>
            <person name="Ruiz-Duenas F.J."/>
            <person name="Ferreira P."/>
            <person name="Floudas D."/>
            <person name="Hibbett D.S."/>
            <person name="Canessa P."/>
            <person name="Larrondo L.F."/>
            <person name="James T.Y."/>
            <person name="Seelenfreund D."/>
            <person name="Lobos S."/>
            <person name="Polanco R."/>
            <person name="Tello M."/>
            <person name="Honda Y."/>
            <person name="Watanabe T."/>
            <person name="Watanabe T."/>
            <person name="Ryu J.S."/>
            <person name="Kubicek C.P."/>
            <person name="Schmoll M."/>
            <person name="Gaskell J."/>
            <person name="Hammel K.E."/>
            <person name="St John F.J."/>
            <person name="Vanden Wymelenberg A."/>
            <person name="Sabat G."/>
            <person name="Splinter BonDurant S."/>
            <person name="Syed K."/>
            <person name="Yadav J.S."/>
            <person name="Doddapaneni H."/>
            <person name="Subramanian V."/>
            <person name="Lavin J.L."/>
            <person name="Oguiza J.A."/>
            <person name="Perez G."/>
            <person name="Pisabarro A.G."/>
            <person name="Ramirez L."/>
            <person name="Santoyo F."/>
            <person name="Master E."/>
            <person name="Coutinho P.M."/>
            <person name="Henrissat B."/>
            <person name="Lombard V."/>
            <person name="Magnuson J.K."/>
            <person name="Kuees U."/>
            <person name="Hori C."/>
            <person name="Igarashi K."/>
            <person name="Samejima M."/>
            <person name="Held B.W."/>
            <person name="Barry K.W."/>
            <person name="LaButti K.M."/>
            <person name="Lapidus A."/>
            <person name="Lindquist E.A."/>
            <person name="Lucas S.M."/>
            <person name="Riley R."/>
            <person name="Salamov A.A."/>
            <person name="Hoffmeister D."/>
            <person name="Schwenk D."/>
            <person name="Hadar Y."/>
            <person name="Yarden O."/>
            <person name="de Vries R.P."/>
            <person name="Wiebenga A."/>
            <person name="Stenlid J."/>
            <person name="Eastwood D."/>
            <person name="Grigoriev I.V."/>
            <person name="Berka R.M."/>
            <person name="Blanchette R.A."/>
            <person name="Kersten P."/>
            <person name="Martinez A.T."/>
            <person name="Vicuna R."/>
            <person name="Cullen D."/>
        </authorList>
    </citation>
    <scope>NUCLEOTIDE SEQUENCE [LARGE SCALE GENOMIC DNA]</scope>
    <source>
        <strain evidence="2 3">B</strain>
    </source>
</reference>
<evidence type="ECO:0000313" key="2">
    <source>
        <dbReference type="EMBL" id="EMD30735.1"/>
    </source>
</evidence>
<feature type="region of interest" description="Disordered" evidence="1">
    <location>
        <begin position="114"/>
        <end position="166"/>
    </location>
</feature>
<keyword evidence="3" id="KW-1185">Reference proteome</keyword>
<dbReference type="Proteomes" id="UP000016930">
    <property type="component" value="Unassembled WGS sequence"/>
</dbReference>
<evidence type="ECO:0000256" key="1">
    <source>
        <dbReference type="SAM" id="MobiDB-lite"/>
    </source>
</evidence>